<comment type="caution">
    <text evidence="2">The sequence shown here is derived from an EMBL/GenBank/DDBJ whole genome shotgun (WGS) entry which is preliminary data.</text>
</comment>
<proteinExistence type="predicted"/>
<protein>
    <submittedName>
        <fullName evidence="2">Gp15 domain protein</fullName>
    </submittedName>
</protein>
<dbReference type="AlphaFoldDB" id="A0A829QQT1"/>
<reference evidence="2 3" key="1">
    <citation type="submission" date="2013-12" db="EMBL/GenBank/DDBJ databases">
        <authorList>
            <person name="Zelazny A."/>
            <person name="Olivier K."/>
            <person name="Holland S."/>
            <person name="Lenaerts A."/>
            <person name="Ordway D."/>
            <person name="DeGroote M.A."/>
            <person name="Parker T."/>
            <person name="Sizemore C."/>
            <person name="Tallon L.J."/>
            <person name="Sadzewicz L.K."/>
            <person name="Sengamalay N."/>
            <person name="Fraser C.M."/>
            <person name="Hine E."/>
            <person name="Shefchek K.A."/>
            <person name="Das S.P."/>
            <person name="Tettelin H."/>
        </authorList>
    </citation>
    <scope>NUCLEOTIDE SEQUENCE [LARGE SCALE GENOMIC DNA]</scope>
    <source>
        <strain evidence="2 3">1948</strain>
    </source>
</reference>
<evidence type="ECO:0000313" key="3">
    <source>
        <dbReference type="Proteomes" id="UP000021210"/>
    </source>
</evidence>
<dbReference type="Proteomes" id="UP000021210">
    <property type="component" value="Unassembled WGS sequence"/>
</dbReference>
<evidence type="ECO:0000256" key="1">
    <source>
        <dbReference type="SAM" id="MobiDB-lite"/>
    </source>
</evidence>
<evidence type="ECO:0000313" key="2">
    <source>
        <dbReference type="EMBL" id="EUA65010.1"/>
    </source>
</evidence>
<accession>A0A829QQT1</accession>
<dbReference type="EMBL" id="JAOH01000002">
    <property type="protein sequence ID" value="EUA65010.1"/>
    <property type="molecule type" value="Genomic_DNA"/>
</dbReference>
<gene>
    <name evidence="2" type="ORF">I542_5188</name>
</gene>
<name>A0A829QQT1_9MYCO</name>
<feature type="compositionally biased region" description="Low complexity" evidence="1">
    <location>
        <begin position="97"/>
        <end position="106"/>
    </location>
</feature>
<feature type="region of interest" description="Disordered" evidence="1">
    <location>
        <begin position="77"/>
        <end position="145"/>
    </location>
</feature>
<organism evidence="2 3">
    <name type="scientific">Mycobacteroides abscessus 1948</name>
    <dbReference type="NCBI Taxonomy" id="1299323"/>
    <lineage>
        <taxon>Bacteria</taxon>
        <taxon>Bacillati</taxon>
        <taxon>Actinomycetota</taxon>
        <taxon>Actinomycetes</taxon>
        <taxon>Mycobacteriales</taxon>
        <taxon>Mycobacteriaceae</taxon>
        <taxon>Mycobacteroides</taxon>
        <taxon>Mycobacteroides abscessus</taxon>
    </lineage>
</organism>
<sequence>MAALSTAASGLDLIAPGAGQGAQIAMQLTNRAIGYAGQLAGIGVSGLLETFALNDSALSDPSKNWIGKIASGIAGARPALPNSAGQSAPPIAPPEKQQNQGQGQQGSAPMVNIEKFENGSGNPSDGQSAARDIAREFNSVGAGER</sequence>